<dbReference type="GO" id="GO:0016757">
    <property type="term" value="F:glycosyltransferase activity"/>
    <property type="evidence" value="ECO:0007669"/>
    <property type="project" value="UniProtKB-KW"/>
</dbReference>
<dbReference type="STRING" id="947013.SAMN04488109_2143"/>
<dbReference type="Gene3D" id="3.90.550.10">
    <property type="entry name" value="Spore Coat Polysaccharide Biosynthesis Protein SpsA, Chain A"/>
    <property type="match status" value="1"/>
</dbReference>
<keyword evidence="4" id="KW-0812">Transmembrane</keyword>
<gene>
    <name evidence="6" type="ORF">SAMN04488109_2143</name>
</gene>
<keyword evidence="4" id="KW-1133">Transmembrane helix</keyword>
<dbReference type="EMBL" id="FQWQ01000001">
    <property type="protein sequence ID" value="SHG85349.1"/>
    <property type="molecule type" value="Genomic_DNA"/>
</dbReference>
<evidence type="ECO:0000256" key="3">
    <source>
        <dbReference type="ARBA" id="ARBA00022679"/>
    </source>
</evidence>
<evidence type="ECO:0000259" key="5">
    <source>
        <dbReference type="Pfam" id="PF00535"/>
    </source>
</evidence>
<evidence type="ECO:0000256" key="1">
    <source>
        <dbReference type="ARBA" id="ARBA00006739"/>
    </source>
</evidence>
<keyword evidence="2" id="KW-0328">Glycosyltransferase</keyword>
<dbReference type="PANTHER" id="PTHR43630">
    <property type="entry name" value="POLY-BETA-1,6-N-ACETYL-D-GLUCOSAMINE SYNTHASE"/>
    <property type="match status" value="1"/>
</dbReference>
<feature type="transmembrane region" description="Helical" evidence="4">
    <location>
        <begin position="338"/>
        <end position="358"/>
    </location>
</feature>
<dbReference type="InterPro" id="IPR029044">
    <property type="entry name" value="Nucleotide-diphossugar_trans"/>
</dbReference>
<protein>
    <submittedName>
        <fullName evidence="6">Glycosyltransferase, catalytic subunit of cellulose synthase and poly-beta-1,6-N-acetylglucosamine synthase</fullName>
    </submittedName>
</protein>
<dbReference type="SUPFAM" id="SSF53448">
    <property type="entry name" value="Nucleotide-diphospho-sugar transferases"/>
    <property type="match status" value="1"/>
</dbReference>
<dbReference type="RefSeq" id="WP_073133494.1">
    <property type="nucleotide sequence ID" value="NZ_FQWQ01000001.1"/>
</dbReference>
<evidence type="ECO:0000256" key="4">
    <source>
        <dbReference type="SAM" id="Phobius"/>
    </source>
</evidence>
<feature type="transmembrane region" description="Helical" evidence="4">
    <location>
        <begin position="6"/>
        <end position="25"/>
    </location>
</feature>
<proteinExistence type="inferred from homology"/>
<feature type="transmembrane region" description="Helical" evidence="4">
    <location>
        <begin position="278"/>
        <end position="299"/>
    </location>
</feature>
<keyword evidence="3 6" id="KW-0808">Transferase</keyword>
<dbReference type="Proteomes" id="UP000184212">
    <property type="component" value="Unassembled WGS sequence"/>
</dbReference>
<evidence type="ECO:0000313" key="6">
    <source>
        <dbReference type="EMBL" id="SHG85349.1"/>
    </source>
</evidence>
<evidence type="ECO:0000313" key="7">
    <source>
        <dbReference type="Proteomes" id="UP000184212"/>
    </source>
</evidence>
<comment type="similarity">
    <text evidence="1">Belongs to the glycosyltransferase 2 family.</text>
</comment>
<keyword evidence="4" id="KW-0472">Membrane</keyword>
<dbReference type="AlphaFoldDB" id="A0A1M5N823"/>
<organism evidence="6 7">
    <name type="scientific">Chryseolinea serpens</name>
    <dbReference type="NCBI Taxonomy" id="947013"/>
    <lineage>
        <taxon>Bacteria</taxon>
        <taxon>Pseudomonadati</taxon>
        <taxon>Bacteroidota</taxon>
        <taxon>Cytophagia</taxon>
        <taxon>Cytophagales</taxon>
        <taxon>Fulvivirgaceae</taxon>
        <taxon>Chryseolinea</taxon>
    </lineage>
</organism>
<keyword evidence="7" id="KW-1185">Reference proteome</keyword>
<dbReference type="Pfam" id="PF00535">
    <property type="entry name" value="Glycos_transf_2"/>
    <property type="match status" value="1"/>
</dbReference>
<sequence>MQILEISFYTVVGIQIVYFLVYCIAFSKKQAEKQAVALPVSVIICAHDEEENLKELIPLLLAQDHPEFEIIIVDDRSNDSTFDLLLTETGKDHRLKMVHVNRSPPHVDPKKWALTLGIKSARYEWILLTDADCRPSGKDWISAMSTQFSDTTQFVLGYAPYLRKAGVLNAFIRFDTLVTAIQYIAFALLGRPYMGVGRNLAYRRSNFLEVKGFNNLLNVTGGDDDLFVNRHAKGSNTAVCLGATSLTHSFPKATWKAFYNQKVRHLSVGRKYRFIPRLFLGLFMITWLLSWFGGIGLAFFSEQYYIILGLLALRTIVFTITTQVAAKTLGERFEGWAVPVLDFIYAFYYLVTGLAASVTKKVRWKN</sequence>
<feature type="domain" description="Glycosyltransferase 2-like" evidence="5">
    <location>
        <begin position="41"/>
        <end position="157"/>
    </location>
</feature>
<dbReference type="InterPro" id="IPR001173">
    <property type="entry name" value="Glyco_trans_2-like"/>
</dbReference>
<dbReference type="PANTHER" id="PTHR43630:SF1">
    <property type="entry name" value="POLY-BETA-1,6-N-ACETYL-D-GLUCOSAMINE SYNTHASE"/>
    <property type="match status" value="1"/>
</dbReference>
<name>A0A1M5N823_9BACT</name>
<evidence type="ECO:0000256" key="2">
    <source>
        <dbReference type="ARBA" id="ARBA00022676"/>
    </source>
</evidence>
<accession>A0A1M5N823</accession>
<reference evidence="6 7" key="1">
    <citation type="submission" date="2016-11" db="EMBL/GenBank/DDBJ databases">
        <authorList>
            <person name="Jaros S."/>
            <person name="Januszkiewicz K."/>
            <person name="Wedrychowicz H."/>
        </authorList>
    </citation>
    <scope>NUCLEOTIDE SEQUENCE [LARGE SCALE GENOMIC DNA]</scope>
    <source>
        <strain evidence="6 7">DSM 24574</strain>
    </source>
</reference>
<feature type="transmembrane region" description="Helical" evidence="4">
    <location>
        <begin position="305"/>
        <end position="326"/>
    </location>
</feature>